<dbReference type="Gene3D" id="3.40.470.10">
    <property type="entry name" value="Uracil-DNA glycosylase-like domain"/>
    <property type="match status" value="1"/>
</dbReference>
<feature type="domain" description="Uracil-DNA glycosylase-like" evidence="1">
    <location>
        <begin position="9"/>
        <end position="160"/>
    </location>
</feature>
<dbReference type="RefSeq" id="WP_024564077.1">
    <property type="nucleotide sequence ID" value="NZ_CP007547.1"/>
</dbReference>
<evidence type="ECO:0000313" key="2">
    <source>
        <dbReference type="EMBL" id="AIL46194.1"/>
    </source>
</evidence>
<dbReference type="HOGENOM" id="CLU_094865_1_0_10"/>
<protein>
    <submittedName>
        <fullName evidence="2">G:T/U mismatch-specific uracil/thymine DNA-glycosylase</fullName>
    </submittedName>
</protein>
<dbReference type="eggNOG" id="COG3663">
    <property type="taxonomic scope" value="Bacteria"/>
</dbReference>
<evidence type="ECO:0000313" key="3">
    <source>
        <dbReference type="Proteomes" id="UP000028933"/>
    </source>
</evidence>
<dbReference type="NCBIfam" id="TIGR04274">
    <property type="entry name" value="hypoxanDNAglyco"/>
    <property type="match status" value="1"/>
</dbReference>
<dbReference type="InterPro" id="IPR026353">
    <property type="entry name" value="Hypoxan-DNA_Glyclase"/>
</dbReference>
<dbReference type="EMBL" id="CP007547">
    <property type="protein sequence ID" value="AIL46194.1"/>
    <property type="molecule type" value="Genomic_DNA"/>
</dbReference>
<organism evidence="2 3">
    <name type="scientific">Elizabethkingia anophelis NUHP1</name>
    <dbReference type="NCBI Taxonomy" id="1338011"/>
    <lineage>
        <taxon>Bacteria</taxon>
        <taxon>Pseudomonadati</taxon>
        <taxon>Bacteroidota</taxon>
        <taxon>Flavobacteriia</taxon>
        <taxon>Flavobacteriales</taxon>
        <taxon>Weeksellaceae</taxon>
        <taxon>Elizabethkingia</taxon>
    </lineage>
</organism>
<proteinExistence type="predicted"/>
<dbReference type="SMART" id="SM00986">
    <property type="entry name" value="UDG"/>
    <property type="match status" value="1"/>
</dbReference>
<reference evidence="2" key="1">
    <citation type="journal article" date="2013" name="Lancet">
        <title>First case of E anophelis outbreak in an intensive-care unit.</title>
        <authorList>
            <person name="Teo J."/>
            <person name="Tan S.Y."/>
            <person name="Tay M."/>
            <person name="Ding Y."/>
            <person name="Kjelleberg S."/>
            <person name="Givskov M."/>
            <person name="Lin R.T."/>
            <person name="Yang L."/>
        </authorList>
    </citation>
    <scope>NUCLEOTIDE SEQUENCE [LARGE SCALE GENOMIC DNA]</scope>
    <source>
        <strain evidence="2">NUHP1</strain>
    </source>
</reference>
<dbReference type="Proteomes" id="UP000028933">
    <property type="component" value="Chromosome"/>
</dbReference>
<name>A0A077EJ08_9FLAO</name>
<gene>
    <name evidence="2" type="ORF">BD94_2419</name>
</gene>
<accession>A0A077EJ08</accession>
<dbReference type="SUPFAM" id="SSF52141">
    <property type="entry name" value="Uracil-DNA glycosylase-like"/>
    <property type="match status" value="1"/>
</dbReference>
<dbReference type="Pfam" id="PF03167">
    <property type="entry name" value="UDG"/>
    <property type="match status" value="1"/>
</dbReference>
<dbReference type="AlphaFoldDB" id="A0A077EJ08"/>
<reference evidence="2" key="2">
    <citation type="journal article" date="2015" name="Genome Biol. Evol.">
        <title>Complete Genome Sequence and Transcriptomic Analysis of the Novel Pathogen Elizabethkingia anophelis in Response to Oxidative Stress.</title>
        <authorList>
            <person name="Li Y."/>
            <person name="Liu Y."/>
            <person name="Chew S.C."/>
            <person name="Tay M."/>
            <person name="Salido M.M."/>
            <person name="Teo J."/>
            <person name="Lauro F.M."/>
            <person name="Givskov M."/>
            <person name="Yang L."/>
        </authorList>
    </citation>
    <scope>NUCLEOTIDE SEQUENCE</scope>
    <source>
        <strain evidence="2">NUHP1</strain>
    </source>
</reference>
<dbReference type="CDD" id="cd10032">
    <property type="entry name" value="UDG-F6_HDG"/>
    <property type="match status" value="1"/>
</dbReference>
<sequence>MEDRINSFPPFIDKDSKILILGSVPGVKSLEMQQYYAHPQNHFWKIMFHLLAEPVTSDYEEKLAMLQRSGIAVWDTIESCVRKGSKDTDIKNEEANDIAKLLKEFPNIKAVFCNGQKAFKNLSKQFKNKEVGINFYGLPSTSPLHTVGLEKKLPEWKQILHYL</sequence>
<dbReference type="KEGG" id="eao:BD94_2419"/>
<evidence type="ECO:0000259" key="1">
    <source>
        <dbReference type="SMART" id="SM00986"/>
    </source>
</evidence>
<dbReference type="InterPro" id="IPR005122">
    <property type="entry name" value="Uracil-DNA_glycosylase-like"/>
</dbReference>
<dbReference type="SMART" id="SM00987">
    <property type="entry name" value="UreE_C"/>
    <property type="match status" value="1"/>
</dbReference>
<dbReference type="STRING" id="1338011.BD94_2419"/>
<dbReference type="InterPro" id="IPR036895">
    <property type="entry name" value="Uracil-DNA_glycosylase-like_sf"/>
</dbReference>